<reference evidence="2" key="1">
    <citation type="submission" date="2023-07" db="EMBL/GenBank/DDBJ databases">
        <title>draft genome sequence of fig (Ficus carica).</title>
        <authorList>
            <person name="Takahashi T."/>
            <person name="Nishimura K."/>
        </authorList>
    </citation>
    <scope>NUCLEOTIDE SEQUENCE</scope>
</reference>
<dbReference type="EMBL" id="BTGU01000096">
    <property type="protein sequence ID" value="GMN60209.1"/>
    <property type="molecule type" value="Genomic_DNA"/>
</dbReference>
<comment type="caution">
    <text evidence="2">The sequence shown here is derived from an EMBL/GenBank/DDBJ whole genome shotgun (WGS) entry which is preliminary data.</text>
</comment>
<keyword evidence="3" id="KW-1185">Reference proteome</keyword>
<accession>A0AA88DVQ9</accession>
<dbReference type="AlphaFoldDB" id="A0AA88DVQ9"/>
<evidence type="ECO:0000256" key="1">
    <source>
        <dbReference type="SAM" id="MobiDB-lite"/>
    </source>
</evidence>
<proteinExistence type="predicted"/>
<dbReference type="Proteomes" id="UP001187192">
    <property type="component" value="Unassembled WGS sequence"/>
</dbReference>
<evidence type="ECO:0000313" key="2">
    <source>
        <dbReference type="EMBL" id="GMN60209.1"/>
    </source>
</evidence>
<gene>
    <name evidence="2" type="ORF">TIFTF001_029300</name>
</gene>
<sequence>MHLIASRGNFEFKVDKYNVDFYVLSCIVDGCTWMVRASRISGRDIWVVRKYVSQHTCPRDVVSNEHHQASSQFVSELLKADFSLGINERARPRDAMALMCGKHGVEISYHGLCSYELDSQGRILYFFLSLATSLDGWRHYRPAISVDAKAYQPEDFEYFMRKMESVRPEIRQYLYEVGWFNEHRNQADKTSRHFTTGRPRMEMIPAVGEVHTQLRCSKCNNFGHNKHTCKNRVSSTMGSSSSKKMKSCR</sequence>
<name>A0AA88DVQ9_FICCA</name>
<feature type="region of interest" description="Disordered" evidence="1">
    <location>
        <begin position="230"/>
        <end position="249"/>
    </location>
</feature>
<protein>
    <recommendedName>
        <fullName evidence="4">Transposase MuDR plant domain-containing protein</fullName>
    </recommendedName>
</protein>
<organism evidence="2 3">
    <name type="scientific">Ficus carica</name>
    <name type="common">Common fig</name>
    <dbReference type="NCBI Taxonomy" id="3494"/>
    <lineage>
        <taxon>Eukaryota</taxon>
        <taxon>Viridiplantae</taxon>
        <taxon>Streptophyta</taxon>
        <taxon>Embryophyta</taxon>
        <taxon>Tracheophyta</taxon>
        <taxon>Spermatophyta</taxon>
        <taxon>Magnoliopsida</taxon>
        <taxon>eudicotyledons</taxon>
        <taxon>Gunneridae</taxon>
        <taxon>Pentapetalae</taxon>
        <taxon>rosids</taxon>
        <taxon>fabids</taxon>
        <taxon>Rosales</taxon>
        <taxon>Moraceae</taxon>
        <taxon>Ficeae</taxon>
        <taxon>Ficus</taxon>
    </lineage>
</organism>
<evidence type="ECO:0000313" key="3">
    <source>
        <dbReference type="Proteomes" id="UP001187192"/>
    </source>
</evidence>
<evidence type="ECO:0008006" key="4">
    <source>
        <dbReference type="Google" id="ProtNLM"/>
    </source>
</evidence>